<proteinExistence type="predicted"/>
<accession>A0A2W5UFV5</accession>
<dbReference type="PROSITE" id="PS51257">
    <property type="entry name" value="PROKAR_LIPOPROTEIN"/>
    <property type="match status" value="1"/>
</dbReference>
<evidence type="ECO:0008006" key="3">
    <source>
        <dbReference type="Google" id="ProtNLM"/>
    </source>
</evidence>
<evidence type="ECO:0000313" key="2">
    <source>
        <dbReference type="Proteomes" id="UP000249061"/>
    </source>
</evidence>
<organism evidence="1 2">
    <name type="scientific">Archangium gephyra</name>
    <dbReference type="NCBI Taxonomy" id="48"/>
    <lineage>
        <taxon>Bacteria</taxon>
        <taxon>Pseudomonadati</taxon>
        <taxon>Myxococcota</taxon>
        <taxon>Myxococcia</taxon>
        <taxon>Myxococcales</taxon>
        <taxon>Cystobacterineae</taxon>
        <taxon>Archangiaceae</taxon>
        <taxon>Archangium</taxon>
    </lineage>
</organism>
<comment type="caution">
    <text evidence="1">The sequence shown here is derived from an EMBL/GenBank/DDBJ whole genome shotgun (WGS) entry which is preliminary data.</text>
</comment>
<reference evidence="1 2" key="1">
    <citation type="submission" date="2017-08" db="EMBL/GenBank/DDBJ databases">
        <title>Infants hospitalized years apart are colonized by the same room-sourced microbial strains.</title>
        <authorList>
            <person name="Brooks B."/>
            <person name="Olm M.R."/>
            <person name="Firek B.A."/>
            <person name="Baker R."/>
            <person name="Thomas B.C."/>
            <person name="Morowitz M.J."/>
            <person name="Banfield J.F."/>
        </authorList>
    </citation>
    <scope>NUCLEOTIDE SEQUENCE [LARGE SCALE GENOMIC DNA]</scope>
    <source>
        <strain evidence="1">S2_003_000_R2_14</strain>
    </source>
</reference>
<protein>
    <recommendedName>
        <fullName evidence="3">Lipoprotein</fullName>
    </recommendedName>
</protein>
<sequence length="196" mass="21923">MRNSLLVALLFTTGCAHVSREEAMAVTAYDVMSDAEIAEAAVKEALGELHQVRAIDENGVVTSGRPAFESRDERLAFERRVDGLLRKKIYGQGPTLELVRIHCELQQKAGWASWPGDTAHVRNACSYGDSVVTLHSLFKKPMLQRAYVDALLAVADDPVLTWHAQRRMSDLERTGVEPYLFIVGNWERVEGFRPRG</sequence>
<dbReference type="EMBL" id="QFQP01000028">
    <property type="protein sequence ID" value="PZR07828.1"/>
    <property type="molecule type" value="Genomic_DNA"/>
</dbReference>
<gene>
    <name evidence="1" type="ORF">DI536_26040</name>
</gene>
<dbReference type="AlphaFoldDB" id="A0A2W5UFV5"/>
<evidence type="ECO:0000313" key="1">
    <source>
        <dbReference type="EMBL" id="PZR07828.1"/>
    </source>
</evidence>
<dbReference type="Proteomes" id="UP000249061">
    <property type="component" value="Unassembled WGS sequence"/>
</dbReference>
<name>A0A2W5UFV5_9BACT</name>